<sequence length="99" mass="11163">MHHDSGCKEEVTVSASSPLLDTIIEKNNFPVTCFDMGEMLEFRTRTWFAEANVIPPRDALQSAKFCDIAESKLNRTHRNAIALMLPYSCQDTDITSLLL</sequence>
<organism evidence="1">
    <name type="scientific">Octactis speculum</name>
    <dbReference type="NCBI Taxonomy" id="3111310"/>
    <lineage>
        <taxon>Eukaryota</taxon>
        <taxon>Sar</taxon>
        <taxon>Stramenopiles</taxon>
        <taxon>Ochrophyta</taxon>
        <taxon>Dictyochophyceae</taxon>
        <taxon>Dictyochales</taxon>
        <taxon>Dictyochaceae</taxon>
        <taxon>Octactis</taxon>
    </lineage>
</organism>
<name>A0A6U3SGV9_9STRA</name>
<gene>
    <name evidence="1" type="ORF">DSPE1174_LOCUS12962</name>
    <name evidence="2" type="ORF">DSPE1174_LOCUS12963</name>
</gene>
<accession>A0A6U3SGV9</accession>
<dbReference type="EMBL" id="HBGS01025496">
    <property type="protein sequence ID" value="CAD9418613.1"/>
    <property type="molecule type" value="Transcribed_RNA"/>
</dbReference>
<proteinExistence type="predicted"/>
<reference evidence="1" key="1">
    <citation type="submission" date="2021-01" db="EMBL/GenBank/DDBJ databases">
        <authorList>
            <person name="Corre E."/>
            <person name="Pelletier E."/>
            <person name="Niang G."/>
            <person name="Scheremetjew M."/>
            <person name="Finn R."/>
            <person name="Kale V."/>
            <person name="Holt S."/>
            <person name="Cochrane G."/>
            <person name="Meng A."/>
            <person name="Brown T."/>
            <person name="Cohen L."/>
        </authorList>
    </citation>
    <scope>NUCLEOTIDE SEQUENCE</scope>
    <source>
        <strain evidence="1">CCMP1381</strain>
    </source>
</reference>
<dbReference type="AlphaFoldDB" id="A0A6U3SGV9"/>
<evidence type="ECO:0000313" key="1">
    <source>
        <dbReference type="EMBL" id="CAD9418613.1"/>
    </source>
</evidence>
<evidence type="ECO:0000313" key="2">
    <source>
        <dbReference type="EMBL" id="CAD9418616.1"/>
    </source>
</evidence>
<protein>
    <submittedName>
        <fullName evidence="1">Uncharacterized protein</fullName>
    </submittedName>
</protein>
<dbReference type="EMBL" id="HBGS01025497">
    <property type="protein sequence ID" value="CAD9418616.1"/>
    <property type="molecule type" value="Transcribed_RNA"/>
</dbReference>